<dbReference type="Proteomes" id="UP001141253">
    <property type="component" value="Chromosome 3"/>
</dbReference>
<keyword evidence="3" id="KW-1185">Reference proteome</keyword>
<dbReference type="EMBL" id="JAPFFI010000007">
    <property type="protein sequence ID" value="KAJ6387830.1"/>
    <property type="molecule type" value="Genomic_DNA"/>
</dbReference>
<evidence type="ECO:0000313" key="3">
    <source>
        <dbReference type="Proteomes" id="UP001141253"/>
    </source>
</evidence>
<dbReference type="SUPFAM" id="SSF53756">
    <property type="entry name" value="UDP-Glycosyltransferase/glycogen phosphorylase"/>
    <property type="match status" value="1"/>
</dbReference>
<evidence type="ECO:0000313" key="2">
    <source>
        <dbReference type="EMBL" id="KAJ6387830.1"/>
    </source>
</evidence>
<proteinExistence type="predicted"/>
<accession>A0ABQ9BPY3</accession>
<keyword evidence="1" id="KW-0808">Transferase</keyword>
<dbReference type="Pfam" id="PF00201">
    <property type="entry name" value="UDPGT"/>
    <property type="match status" value="1"/>
</dbReference>
<dbReference type="PANTHER" id="PTHR48045:SF37">
    <property type="entry name" value="UDP-GLYCOSYLTRANSFERASE 92A1-LIKE"/>
    <property type="match status" value="1"/>
</dbReference>
<dbReference type="PANTHER" id="PTHR48045">
    <property type="entry name" value="UDP-GLYCOSYLTRANSFERASE 72B1"/>
    <property type="match status" value="1"/>
</dbReference>
<dbReference type="InterPro" id="IPR002213">
    <property type="entry name" value="UDP_glucos_trans"/>
</dbReference>
<organism evidence="2 3">
    <name type="scientific">Salix suchowensis</name>
    <dbReference type="NCBI Taxonomy" id="1278906"/>
    <lineage>
        <taxon>Eukaryota</taxon>
        <taxon>Viridiplantae</taxon>
        <taxon>Streptophyta</taxon>
        <taxon>Embryophyta</taxon>
        <taxon>Tracheophyta</taxon>
        <taxon>Spermatophyta</taxon>
        <taxon>Magnoliopsida</taxon>
        <taxon>eudicotyledons</taxon>
        <taxon>Gunneridae</taxon>
        <taxon>Pentapetalae</taxon>
        <taxon>rosids</taxon>
        <taxon>fabids</taxon>
        <taxon>Malpighiales</taxon>
        <taxon>Salicaceae</taxon>
        <taxon>Saliceae</taxon>
        <taxon>Salix</taxon>
    </lineage>
</organism>
<comment type="caution">
    <text evidence="2">The sequence shown here is derived from an EMBL/GenBank/DDBJ whole genome shotgun (WGS) entry which is preliminary data.</text>
</comment>
<sequence length="162" mass="18417">MVEISSPCVCRRRFLNARMLMGILLNTVEELDNIGLHIFSVKLASQFGQLGQFSSPIGATIKLQLHLSDMLELALALEASGRIFIWVVRPPIGFDINMEFEAKEWLPVGFEERIEYSKRGLLVRKWAPQVEILSHKSVSTFLSHCGWNSVLESLVKEEEEET</sequence>
<name>A0ABQ9BPY3_9ROSI</name>
<reference evidence="2" key="2">
    <citation type="journal article" date="2023" name="Int. J. Mol. Sci.">
        <title>De Novo Assembly and Annotation of 11 Diverse Shrub Willow (Salix) Genomes Reveals Novel Gene Organization in Sex-Linked Regions.</title>
        <authorList>
            <person name="Hyden B."/>
            <person name="Feng K."/>
            <person name="Yates T.B."/>
            <person name="Jawdy S."/>
            <person name="Cereghino C."/>
            <person name="Smart L.B."/>
            <person name="Muchero W."/>
        </authorList>
    </citation>
    <scope>NUCLEOTIDE SEQUENCE</scope>
    <source>
        <tissue evidence="2">Shoot tip</tissue>
    </source>
</reference>
<reference evidence="2" key="1">
    <citation type="submission" date="2022-10" db="EMBL/GenBank/DDBJ databases">
        <authorList>
            <person name="Hyden B.L."/>
            <person name="Feng K."/>
            <person name="Yates T."/>
            <person name="Jawdy S."/>
            <person name="Smart L.B."/>
            <person name="Muchero W."/>
        </authorList>
    </citation>
    <scope>NUCLEOTIDE SEQUENCE</scope>
    <source>
        <tissue evidence="2">Shoot tip</tissue>
    </source>
</reference>
<gene>
    <name evidence="2" type="ORF">OIU77_026404</name>
</gene>
<dbReference type="Gene3D" id="3.40.50.2000">
    <property type="entry name" value="Glycogen Phosphorylase B"/>
    <property type="match status" value="1"/>
</dbReference>
<protein>
    <submittedName>
        <fullName evidence="2">Uncharacterized protein</fullName>
    </submittedName>
</protein>
<evidence type="ECO:0000256" key="1">
    <source>
        <dbReference type="ARBA" id="ARBA00022679"/>
    </source>
</evidence>